<keyword evidence="2" id="KW-1185">Reference proteome</keyword>
<name>A0A4Y3NIX3_PAEAU</name>
<dbReference type="AlphaFoldDB" id="A0A4Y3NIX3"/>
<dbReference type="RefSeq" id="WP_170224886.1">
    <property type="nucleotide sequence ID" value="NZ_BAAAWK010000001.1"/>
</dbReference>
<evidence type="ECO:0000313" key="2">
    <source>
        <dbReference type="Proteomes" id="UP000317715"/>
    </source>
</evidence>
<comment type="caution">
    <text evidence="1">The sequence shown here is derived from an EMBL/GenBank/DDBJ whole genome shotgun (WGS) entry which is preliminary data.</text>
</comment>
<evidence type="ECO:0000313" key="1">
    <source>
        <dbReference type="EMBL" id="GEB18669.1"/>
    </source>
</evidence>
<sequence>MRKRPEDMRFFKSTDAPKDRTLFNGQLLDQRREDVYVVLHQLGLIR</sequence>
<protein>
    <submittedName>
        <fullName evidence="1">Uncharacterized protein</fullName>
    </submittedName>
</protein>
<proteinExistence type="predicted"/>
<gene>
    <name evidence="1" type="ORF">AAU01_14240</name>
</gene>
<dbReference type="Proteomes" id="UP000317715">
    <property type="component" value="Unassembled WGS sequence"/>
</dbReference>
<dbReference type="GeneID" id="97303046"/>
<accession>A0A4Y3NIX3</accession>
<organism evidence="1 2">
    <name type="scientific">Paenarthrobacter aurescens</name>
    <name type="common">Arthrobacter aurescens</name>
    <dbReference type="NCBI Taxonomy" id="43663"/>
    <lineage>
        <taxon>Bacteria</taxon>
        <taxon>Bacillati</taxon>
        <taxon>Actinomycetota</taxon>
        <taxon>Actinomycetes</taxon>
        <taxon>Micrococcales</taxon>
        <taxon>Micrococcaceae</taxon>
        <taxon>Paenarthrobacter</taxon>
    </lineage>
</organism>
<dbReference type="EMBL" id="BJMD01000007">
    <property type="protein sequence ID" value="GEB18669.1"/>
    <property type="molecule type" value="Genomic_DNA"/>
</dbReference>
<reference evidence="1 2" key="1">
    <citation type="submission" date="2019-06" db="EMBL/GenBank/DDBJ databases">
        <title>Whole genome shotgun sequence of Paenarthrobacter aurescens NBRC 12136.</title>
        <authorList>
            <person name="Hosoyama A."/>
            <person name="Uohara A."/>
            <person name="Ohji S."/>
            <person name="Ichikawa N."/>
        </authorList>
    </citation>
    <scope>NUCLEOTIDE SEQUENCE [LARGE SCALE GENOMIC DNA]</scope>
    <source>
        <strain evidence="1 2">NBRC 12136</strain>
    </source>
</reference>